<evidence type="ECO:0000313" key="1">
    <source>
        <dbReference type="EMBL" id="MDO1450667.1"/>
    </source>
</evidence>
<name>A0ABT8REZ6_9BACT</name>
<dbReference type="RefSeq" id="WP_378410579.1">
    <property type="nucleotide sequence ID" value="NZ_JBHSMY010000051.1"/>
</dbReference>
<keyword evidence="2" id="KW-1185">Reference proteome</keyword>
<organism evidence="1 2">
    <name type="scientific">Rhodocytophaga aerolata</name>
    <dbReference type="NCBI Taxonomy" id="455078"/>
    <lineage>
        <taxon>Bacteria</taxon>
        <taxon>Pseudomonadati</taxon>
        <taxon>Bacteroidota</taxon>
        <taxon>Cytophagia</taxon>
        <taxon>Cytophagales</taxon>
        <taxon>Rhodocytophagaceae</taxon>
        <taxon>Rhodocytophaga</taxon>
    </lineage>
</organism>
<dbReference type="Proteomes" id="UP001168528">
    <property type="component" value="Unassembled WGS sequence"/>
</dbReference>
<protein>
    <submittedName>
        <fullName evidence="1">Uncharacterized protein</fullName>
    </submittedName>
</protein>
<evidence type="ECO:0000313" key="2">
    <source>
        <dbReference type="Proteomes" id="UP001168528"/>
    </source>
</evidence>
<accession>A0ABT8REZ6</accession>
<reference evidence="1" key="1">
    <citation type="submission" date="2023-07" db="EMBL/GenBank/DDBJ databases">
        <title>The genome sequence of Rhodocytophaga aerolata KACC 12507.</title>
        <authorList>
            <person name="Zhang X."/>
        </authorList>
    </citation>
    <scope>NUCLEOTIDE SEQUENCE</scope>
    <source>
        <strain evidence="1">KACC 12507</strain>
    </source>
</reference>
<comment type="caution">
    <text evidence="1">The sequence shown here is derived from an EMBL/GenBank/DDBJ whole genome shotgun (WGS) entry which is preliminary data.</text>
</comment>
<dbReference type="EMBL" id="JAUKPO010000034">
    <property type="protein sequence ID" value="MDO1450667.1"/>
    <property type="molecule type" value="Genomic_DNA"/>
</dbReference>
<proteinExistence type="predicted"/>
<sequence length="118" mass="13276">MKHITNLQIICSFHPTEALLPWLWDAKYEHLQTMVPRNRLTGDSFQVVAIKGNDKETAIAKKLHMLIVSLTIPSEIGISGTQEVYLSLTDLQGNALTTVDAVIAFQVENYKYLISTNF</sequence>
<gene>
    <name evidence="1" type="ORF">Q0590_30620</name>
</gene>